<reference evidence="2" key="1">
    <citation type="submission" date="2013-04" db="EMBL/GenBank/DDBJ databases">
        <authorList>
            <person name="Sibley D."/>
            <person name="Venepally P."/>
            <person name="Karamycheva S."/>
            <person name="Hadjithomas M."/>
            <person name="Khan A."/>
            <person name="Brunk B."/>
            <person name="Roos D."/>
            <person name="Caler E."/>
            <person name="Lorenzi H."/>
        </authorList>
    </citation>
    <scope>NUCLEOTIDE SEQUENCE [LARGE SCALE GENOMIC DNA]</scope>
    <source>
        <strain evidence="2">ME49</strain>
    </source>
</reference>
<dbReference type="RefSeq" id="XP_018635862.1">
    <property type="nucleotide sequence ID" value="XM_018780393.1"/>
</dbReference>
<dbReference type="GeneID" id="7900162"/>
<feature type="compositionally biased region" description="Basic and acidic residues" evidence="1">
    <location>
        <begin position="2047"/>
        <end position="2063"/>
    </location>
</feature>
<name>S8GEH3_TOXGM</name>
<organism evidence="2 3">
    <name type="scientific">Toxoplasma gondii (strain ATCC 50611 / Me49)</name>
    <dbReference type="NCBI Taxonomy" id="508771"/>
    <lineage>
        <taxon>Eukaryota</taxon>
        <taxon>Sar</taxon>
        <taxon>Alveolata</taxon>
        <taxon>Apicomplexa</taxon>
        <taxon>Conoidasida</taxon>
        <taxon>Coccidia</taxon>
        <taxon>Eucoccidiorida</taxon>
        <taxon>Eimeriorina</taxon>
        <taxon>Sarcocystidae</taxon>
        <taxon>Toxoplasma</taxon>
    </lineage>
</organism>
<feature type="compositionally biased region" description="Polar residues" evidence="1">
    <location>
        <begin position="456"/>
        <end position="468"/>
    </location>
</feature>
<feature type="compositionally biased region" description="Polar residues" evidence="1">
    <location>
        <begin position="1808"/>
        <end position="1817"/>
    </location>
</feature>
<feature type="compositionally biased region" description="Basic and acidic residues" evidence="1">
    <location>
        <begin position="1939"/>
        <end position="1955"/>
    </location>
</feature>
<feature type="compositionally biased region" description="Basic and acidic residues" evidence="1">
    <location>
        <begin position="1975"/>
        <end position="1991"/>
    </location>
</feature>
<feature type="compositionally biased region" description="Polar residues" evidence="1">
    <location>
        <begin position="350"/>
        <end position="370"/>
    </location>
</feature>
<protein>
    <submittedName>
        <fullName evidence="2">Uncharacterized protein</fullName>
    </submittedName>
</protein>
<feature type="compositionally biased region" description="Basic and acidic residues" evidence="1">
    <location>
        <begin position="1867"/>
        <end position="1895"/>
    </location>
</feature>
<feature type="compositionally biased region" description="Low complexity" evidence="1">
    <location>
        <begin position="1126"/>
        <end position="1135"/>
    </location>
</feature>
<feature type="compositionally biased region" description="Basic and acidic residues" evidence="1">
    <location>
        <begin position="1545"/>
        <end position="1556"/>
    </location>
</feature>
<dbReference type="EMBL" id="KE138836">
    <property type="protein sequence ID" value="EPT26804.1"/>
    <property type="molecule type" value="Genomic_DNA"/>
</dbReference>
<feature type="compositionally biased region" description="Low complexity" evidence="1">
    <location>
        <begin position="1358"/>
        <end position="1372"/>
    </location>
</feature>
<feature type="region of interest" description="Disordered" evidence="1">
    <location>
        <begin position="1771"/>
        <end position="2214"/>
    </location>
</feature>
<dbReference type="PANTHER" id="PTHR48125:SF12">
    <property type="entry name" value="AT HOOK TRANSCRIPTION FACTOR FAMILY-RELATED"/>
    <property type="match status" value="1"/>
</dbReference>
<feature type="region of interest" description="Disordered" evidence="1">
    <location>
        <begin position="1297"/>
        <end position="1323"/>
    </location>
</feature>
<evidence type="ECO:0000313" key="3">
    <source>
        <dbReference type="Proteomes" id="UP000001529"/>
    </source>
</evidence>
<dbReference type="EMBL" id="CM002045">
    <property type="protein sequence ID" value="EPT26804.1"/>
    <property type="molecule type" value="Genomic_DNA"/>
</dbReference>
<keyword evidence="3" id="KW-1185">Reference proteome</keyword>
<feature type="region of interest" description="Disordered" evidence="1">
    <location>
        <begin position="1341"/>
        <end position="1374"/>
    </location>
</feature>
<dbReference type="PANTHER" id="PTHR48125">
    <property type="entry name" value="LP07818P1"/>
    <property type="match status" value="1"/>
</dbReference>
<feature type="compositionally biased region" description="Basic and acidic residues" evidence="1">
    <location>
        <begin position="1831"/>
        <end position="1847"/>
    </location>
</feature>
<feature type="compositionally biased region" description="Low complexity" evidence="1">
    <location>
        <begin position="259"/>
        <end position="270"/>
    </location>
</feature>
<feature type="region of interest" description="Disordered" evidence="1">
    <location>
        <begin position="1541"/>
        <end position="1591"/>
    </location>
</feature>
<feature type="compositionally biased region" description="Basic and acidic residues" evidence="1">
    <location>
        <begin position="2155"/>
        <end position="2171"/>
    </location>
</feature>
<feature type="region of interest" description="Disordered" evidence="1">
    <location>
        <begin position="1409"/>
        <end position="1526"/>
    </location>
</feature>
<accession>S8GEH3</accession>
<dbReference type="OrthoDB" id="332784at2759"/>
<feature type="region of interest" description="Disordered" evidence="1">
    <location>
        <begin position="396"/>
        <end position="424"/>
    </location>
</feature>
<feature type="region of interest" description="Disordered" evidence="1">
    <location>
        <begin position="436"/>
        <end position="569"/>
    </location>
</feature>
<feature type="compositionally biased region" description="Polar residues" evidence="1">
    <location>
        <begin position="1341"/>
        <end position="1350"/>
    </location>
</feature>
<feature type="compositionally biased region" description="Low complexity" evidence="1">
    <location>
        <begin position="1409"/>
        <end position="1425"/>
    </location>
</feature>
<feature type="compositionally biased region" description="Polar residues" evidence="1">
    <location>
        <begin position="1251"/>
        <end position="1265"/>
    </location>
</feature>
<feature type="compositionally biased region" description="Basic and acidic residues" evidence="1">
    <location>
        <begin position="440"/>
        <end position="451"/>
    </location>
</feature>
<feature type="compositionally biased region" description="Basic and acidic residues" evidence="1">
    <location>
        <begin position="1903"/>
        <end position="1919"/>
    </location>
</feature>
<evidence type="ECO:0000256" key="1">
    <source>
        <dbReference type="SAM" id="MobiDB-lite"/>
    </source>
</evidence>
<dbReference type="SMR" id="S8GEH3"/>
<feature type="compositionally biased region" description="Basic and acidic residues" evidence="1">
    <location>
        <begin position="504"/>
        <end position="524"/>
    </location>
</feature>
<feature type="compositionally biased region" description="Basic and acidic residues" evidence="1">
    <location>
        <begin position="192"/>
        <end position="205"/>
    </location>
</feature>
<feature type="region of interest" description="Disordered" evidence="1">
    <location>
        <begin position="841"/>
        <end position="912"/>
    </location>
</feature>
<feature type="region of interest" description="Disordered" evidence="1">
    <location>
        <begin position="1117"/>
        <end position="1180"/>
    </location>
</feature>
<feature type="region of interest" description="Disordered" evidence="1">
    <location>
        <begin position="192"/>
        <end position="280"/>
    </location>
</feature>
<proteinExistence type="predicted"/>
<dbReference type="VEuPathDB" id="ToxoDB:TGME49_234270"/>
<feature type="compositionally biased region" description="Polar residues" evidence="1">
    <location>
        <begin position="878"/>
        <end position="887"/>
    </location>
</feature>
<dbReference type="Proteomes" id="UP000001529">
    <property type="component" value="Chromosome X"/>
</dbReference>
<feature type="compositionally biased region" description="Polar residues" evidence="1">
    <location>
        <begin position="1478"/>
        <end position="1503"/>
    </location>
</feature>
<feature type="compositionally biased region" description="Basic and acidic residues" evidence="1">
    <location>
        <begin position="2191"/>
        <end position="2214"/>
    </location>
</feature>
<sequence length="2214" mass="237651">MAHLVFFPPVVDSADQAACPTVPSGPSAKRRHQSCGSRMRPIALNRPSASPLRLARAFHGEGLAFEEEKRVLLQRITHNPEEEAATGATQSMPYSLIALNAPGRPAEARPLLPGIPGLYHRRERVTGRSHVSVKVGNGRSLLKCTPPSGGRLLHFPSSSEALLKAQAPRSLAYYDSAQACGNFACRTRFDEPLYGRPQSPREPRSRLAKSASPGRSPFPSSFACLQPPELPTAMPGDSSRFSQSRLDARDADELEFTEAANRASSRASFRGTEGARPRIPRFLTSPLGRQEAPLARRLTSRFVDIDKEGEEGGPDRLPSVSRPVGGSPLPRRQPMRAGGEEENLRGISALPSQAQRLPSQAQRLPSQAQRLPTRAGGRTGGEKERELLRFASQAPQFRETRSGLQRGGTKARQDFNDPELPPSRSFLSRRLLSRAATMKTDSETGTREPAKRLPTQVRSLSTLRSMKTMQRLAGPKGRKGQGRQIPGSHSETDVDIVNASGSRHFSEEGRLKFREPSRFQDVRGKSMQTDDSTDSSGTSSPPDICWESDGADEDEAWGRSREADGSGVDSAGAGSCFVRFLREKEDSEAETAAASLLNLSKAVCVELENVLRRREARSAARPAGVNDPLEGALRGANVWGEGGEADEREEETEKAAVALGRLVLEELKFVRETDPALGRVCAHIGALLQDLEDRHEARERSSRNRRTDEAYQGWLSTVETSLQDALDLDKAAEKSPLAVGCSDGSYPVFGKQRLSRSYGSPLTVCPPLCIQTKSAHAPTTPLSVSACLSSAKAAPEGRVEKTARLLRLQALQDDGELEGQNEGCLRLAAPPLIRSIRVKEPLTPAGDGEDSEGQRRPEGESPGAGMRGDTPKPVRSSKAWTETTENVVTGEARNSGDRSLPSPSPVMSGICTSSGGFDVSPVQKRQSGAFSEVLENRGKAPKLGLERRDAAGRGRAGGALYAETSQTLADDQCTGVHARLPDAVGCEKTLHFMGLPVVATAEELSAEQRLALREDEDLRESLERVHVLEAYLQSSSASGVSRARLGGYLSLRRALQSLDSLQMKEADESEDAGELDSEDISTRKKALKTQADLSIQDLQFLKGHLLAERARQTEAWKHKPGGWEFGRPGRALPGSSSPPPLPPVAALLPGSLRTDTSDPVPTAAPSRSLLPGDKDPQSPLNRARSFLRLMDTSFRRERDACAPLSPAFSSSLSSCSRLCSPQRTVSASVSRSVADAPPAPKAKVSLDPSISRKQLGNSVSTSQTSFLTSRAQLPTPVSLVSSLPKAQESAVTVSVAAPPSMASPSPSSPRQSTRLPSSVSLSVSAKPSAGDFVRKLSSRPLTSASLTGSESPRKELESTSSLKKSVSSTTASRLQSMRVSFVAPTVEPDSLAPAAKISAGLGAVGKSEAVVPLPEPPSSSVSSLANRGDEAVVPSPEPPSSSVSSPANEDGEDPAGSVKVSNGPEAASPSESRLVRHSASQQDSATSHAASLTKSVPASSGGLNSRPAPHRAKTAVDSDASHSPLATESLRDAFKAARAITDPFENSRRDGNKKGEDVEETAQPPFVEEARHSVRADSPAPQETPAVQEPPPTLLLGAKKMVQMLTDQIVTAFRSGVPPAEDANFELVVSLGELKNVLAFTDDKVPKKVFCVVHYQNENAQDLVRARRQRTKSCVVKEVSEHVYGCDINQEVVLPLRSQQAGIRVTVMQLNLDDDLLQSLPALENFQYTLLGTTPLLLYSPSKPDTEKTFWSLLNTADPGASTGELSVGIRQQPRGEKKSAADGPVLPTQPSSSLNQGARREAPTTVVEGTSPASAETTEKNVVKVSPPPPKDEKEGVETEDKKEGKPPATDETTEKNVVKVSAPPPKDEKEGVETEDKKEGKQPDTGETTEKNVVKVSAPPPKDEKEGVETEEKKEGKPPATDETTEKIVVKVSPPPPKDEKEGVETEDKKEGKPPATDETTEKNVVKVSAPPPKDEKEGVETEDKKEGKPPATDETTEKNVVKVSAPPPKDEKEGVETEDKKEGKQPDTGETTEKNVVKVSAPPPKDEKEGVETEEKKEGKPPATDETTEKIVVKVSPPPPKDEKEGVETEDKKEGKPPATDETTEKNVVKVSPPPPKDEKEGVETEEKKEGKPPATDETTEKNVVKVSPPPPKDEKEGVETEDKKEGKPPATDETTEKNVVKVSPPPPKDEKEGVETEEKKEDKETKEENP</sequence>
<feature type="region of interest" description="Disordered" evidence="1">
    <location>
        <begin position="1227"/>
        <end position="1265"/>
    </location>
</feature>
<evidence type="ECO:0000313" key="2">
    <source>
        <dbReference type="EMBL" id="EPT26804.1"/>
    </source>
</evidence>
<dbReference type="KEGG" id="tgo:TGME49_234270"/>
<gene>
    <name evidence="2" type="ORF">TGME49_234270</name>
</gene>
<feature type="compositionally biased region" description="Basic and acidic residues" evidence="1">
    <location>
        <begin position="2011"/>
        <end position="2039"/>
    </location>
</feature>
<feature type="compositionally biased region" description="Basic and acidic residues" evidence="1">
    <location>
        <begin position="2119"/>
        <end position="2135"/>
    </location>
</feature>
<feature type="compositionally biased region" description="Low complexity" evidence="1">
    <location>
        <begin position="1227"/>
        <end position="1236"/>
    </location>
</feature>
<feature type="region of interest" description="Disordered" evidence="1">
    <location>
        <begin position="303"/>
        <end position="382"/>
    </location>
</feature>
<feature type="compositionally biased region" description="Basic and acidic residues" evidence="1">
    <location>
        <begin position="2083"/>
        <end position="2099"/>
    </location>
</feature>